<proteinExistence type="predicted"/>
<evidence type="ECO:0000313" key="1">
    <source>
        <dbReference type="EMBL" id="PRX45365.1"/>
    </source>
</evidence>
<keyword evidence="1" id="KW-0238">DNA-binding</keyword>
<dbReference type="GO" id="GO:0003677">
    <property type="term" value="F:DNA binding"/>
    <property type="evidence" value="ECO:0007669"/>
    <property type="project" value="UniProtKB-KW"/>
</dbReference>
<organism evidence="1 2">
    <name type="scientific">Prauserella shujinwangii</name>
    <dbReference type="NCBI Taxonomy" id="1453103"/>
    <lineage>
        <taxon>Bacteria</taxon>
        <taxon>Bacillati</taxon>
        <taxon>Actinomycetota</taxon>
        <taxon>Actinomycetes</taxon>
        <taxon>Pseudonocardiales</taxon>
        <taxon>Pseudonocardiaceae</taxon>
        <taxon>Prauserella</taxon>
    </lineage>
</organism>
<reference evidence="1 2" key="1">
    <citation type="submission" date="2018-03" db="EMBL/GenBank/DDBJ databases">
        <title>Genomic Encyclopedia of Type Strains, Phase III (KMG-III): the genomes of soil and plant-associated and newly described type strains.</title>
        <authorList>
            <person name="Whitman W."/>
        </authorList>
    </citation>
    <scope>NUCLEOTIDE SEQUENCE [LARGE SCALE GENOMIC DNA]</scope>
    <source>
        <strain evidence="1 2">CGMCC 4.7125</strain>
    </source>
</reference>
<name>A0A2T0LPU4_9PSEU</name>
<dbReference type="AlphaFoldDB" id="A0A2T0LPU4"/>
<dbReference type="InterPro" id="IPR009351">
    <property type="entry name" value="AlkZ-like"/>
</dbReference>
<evidence type="ECO:0000313" key="2">
    <source>
        <dbReference type="Proteomes" id="UP000238362"/>
    </source>
</evidence>
<dbReference type="Pfam" id="PF06224">
    <property type="entry name" value="AlkZ-like"/>
    <property type="match status" value="1"/>
</dbReference>
<dbReference type="EMBL" id="PVNH01000009">
    <property type="protein sequence ID" value="PRX45365.1"/>
    <property type="molecule type" value="Genomic_DNA"/>
</dbReference>
<protein>
    <submittedName>
        <fullName evidence="1">Winged helix DNA-binding protein</fullName>
    </submittedName>
</protein>
<comment type="caution">
    <text evidence="1">The sequence shown here is derived from an EMBL/GenBank/DDBJ whole genome shotgun (WGS) entry which is preliminary data.</text>
</comment>
<dbReference type="RefSeq" id="WP_106180587.1">
    <property type="nucleotide sequence ID" value="NZ_PVNH01000009.1"/>
</dbReference>
<dbReference type="Proteomes" id="UP000238362">
    <property type="component" value="Unassembled WGS sequence"/>
</dbReference>
<accession>A0A2T0LPU4</accession>
<dbReference type="OrthoDB" id="9148135at2"/>
<sequence>MDVLDRRALNRALLARQSLLVRDTRTPLEMVEHLLGLQAQAPFPPYFGLWTRLREFAPDTLARLLENRDVVRIVTLRGTVHLHSAADALVLRPFTQPVMDRDLRGHTMHTPRLAGVDLDRLAELARAALAERPLANSQLAAALGTHWPEHGSTALAYAARNLLPLVQVPPRAVWGRSGQPTYATAEDWLGKPLEKPDAERVILRYLAAFGPASVRDVQTWCGLTRLGEVVEGLRPRLRTFRTPEGRELFDLPEAPRPAADTPAPVRFLPEFDNLLLSHADRTRVIGEDDRKRIRTPNGIQPAVFLVDGFVHGDWKIRRDKESAVLEIRPFRRLSRKDTAALTTEGRRLLRFAESADGDVRFVSEFS</sequence>
<gene>
    <name evidence="1" type="ORF">B0I33_10926</name>
</gene>
<dbReference type="PANTHER" id="PTHR38479:SF2">
    <property type="entry name" value="WINGED HELIX DNA-BINDING DOMAIN-CONTAINING PROTEIN"/>
    <property type="match status" value="1"/>
</dbReference>
<dbReference type="PANTHER" id="PTHR38479">
    <property type="entry name" value="LMO0824 PROTEIN"/>
    <property type="match status" value="1"/>
</dbReference>
<keyword evidence="2" id="KW-1185">Reference proteome</keyword>